<evidence type="ECO:0000313" key="3">
    <source>
        <dbReference type="Proteomes" id="UP000006727"/>
    </source>
</evidence>
<dbReference type="Gramene" id="Pp3c26_2490V3.1">
    <property type="protein sequence ID" value="Pp3c26_2490V3.1"/>
    <property type="gene ID" value="Pp3c26_2490"/>
</dbReference>
<dbReference type="Proteomes" id="UP000006727">
    <property type="component" value="Chromosome 26"/>
</dbReference>
<name>A0A2K1IBK2_PHYPA</name>
<protein>
    <submittedName>
        <fullName evidence="1 2">Uncharacterized protein</fullName>
    </submittedName>
</protein>
<dbReference type="EMBL" id="ABEU02000026">
    <property type="protein sequence ID" value="PNR26661.1"/>
    <property type="molecule type" value="Genomic_DNA"/>
</dbReference>
<organism evidence="1">
    <name type="scientific">Physcomitrium patens</name>
    <name type="common">Spreading-leaved earth moss</name>
    <name type="synonym">Physcomitrella patens</name>
    <dbReference type="NCBI Taxonomy" id="3218"/>
    <lineage>
        <taxon>Eukaryota</taxon>
        <taxon>Viridiplantae</taxon>
        <taxon>Streptophyta</taxon>
        <taxon>Embryophyta</taxon>
        <taxon>Bryophyta</taxon>
        <taxon>Bryophytina</taxon>
        <taxon>Bryopsida</taxon>
        <taxon>Funariidae</taxon>
        <taxon>Funariales</taxon>
        <taxon>Funariaceae</taxon>
        <taxon>Physcomitrium</taxon>
    </lineage>
</organism>
<reference evidence="1 3" key="1">
    <citation type="journal article" date="2008" name="Science">
        <title>The Physcomitrella genome reveals evolutionary insights into the conquest of land by plants.</title>
        <authorList>
            <person name="Rensing S."/>
            <person name="Lang D."/>
            <person name="Zimmer A."/>
            <person name="Terry A."/>
            <person name="Salamov A."/>
            <person name="Shapiro H."/>
            <person name="Nishiyama T."/>
            <person name="Perroud P.-F."/>
            <person name="Lindquist E."/>
            <person name="Kamisugi Y."/>
            <person name="Tanahashi T."/>
            <person name="Sakakibara K."/>
            <person name="Fujita T."/>
            <person name="Oishi K."/>
            <person name="Shin-I T."/>
            <person name="Kuroki Y."/>
            <person name="Toyoda A."/>
            <person name="Suzuki Y."/>
            <person name="Hashimoto A."/>
            <person name="Yamaguchi K."/>
            <person name="Sugano A."/>
            <person name="Kohara Y."/>
            <person name="Fujiyama A."/>
            <person name="Anterola A."/>
            <person name="Aoki S."/>
            <person name="Ashton N."/>
            <person name="Barbazuk W.B."/>
            <person name="Barker E."/>
            <person name="Bennetzen J."/>
            <person name="Bezanilla M."/>
            <person name="Blankenship R."/>
            <person name="Cho S.H."/>
            <person name="Dutcher S."/>
            <person name="Estelle M."/>
            <person name="Fawcett J.A."/>
            <person name="Gundlach H."/>
            <person name="Hanada K."/>
            <person name="Heyl A."/>
            <person name="Hicks K.A."/>
            <person name="Hugh J."/>
            <person name="Lohr M."/>
            <person name="Mayer K."/>
            <person name="Melkozernov A."/>
            <person name="Murata T."/>
            <person name="Nelson D."/>
            <person name="Pils B."/>
            <person name="Prigge M."/>
            <person name="Reiss B."/>
            <person name="Renner T."/>
            <person name="Rombauts S."/>
            <person name="Rushton P."/>
            <person name="Sanderfoot A."/>
            <person name="Schween G."/>
            <person name="Shiu S.-H."/>
            <person name="Stueber K."/>
            <person name="Theodoulou F.L."/>
            <person name="Tu H."/>
            <person name="Van de Peer Y."/>
            <person name="Verrier P.J."/>
            <person name="Waters E."/>
            <person name="Wood A."/>
            <person name="Yang L."/>
            <person name="Cove D."/>
            <person name="Cuming A."/>
            <person name="Hasebe M."/>
            <person name="Lucas S."/>
            <person name="Mishler D.B."/>
            <person name="Reski R."/>
            <person name="Grigoriev I."/>
            <person name="Quatrano R.S."/>
            <person name="Boore J.L."/>
        </authorList>
    </citation>
    <scope>NUCLEOTIDE SEQUENCE [LARGE SCALE GENOMIC DNA]</scope>
    <source>
        <strain evidence="2 3">cv. Gransden 2004</strain>
    </source>
</reference>
<gene>
    <name evidence="1" type="ORF">PHYPA_030142</name>
</gene>
<sequence>MLQLLVLQIHCFLQIPGTRCKEQH</sequence>
<evidence type="ECO:0000313" key="2">
    <source>
        <dbReference type="EnsemblPlants" id="Pp3c26_2490V3.1"/>
    </source>
</evidence>
<dbReference type="InParanoid" id="A0A2K1IBK2"/>
<accession>A0A2K1IBK2</accession>
<reference evidence="1 3" key="2">
    <citation type="journal article" date="2018" name="Plant J.">
        <title>The Physcomitrella patens chromosome-scale assembly reveals moss genome structure and evolution.</title>
        <authorList>
            <person name="Lang D."/>
            <person name="Ullrich K.K."/>
            <person name="Murat F."/>
            <person name="Fuchs J."/>
            <person name="Jenkins J."/>
            <person name="Haas F.B."/>
            <person name="Piednoel M."/>
            <person name="Gundlach H."/>
            <person name="Van Bel M."/>
            <person name="Meyberg R."/>
            <person name="Vives C."/>
            <person name="Morata J."/>
            <person name="Symeonidi A."/>
            <person name="Hiss M."/>
            <person name="Muchero W."/>
            <person name="Kamisugi Y."/>
            <person name="Saleh O."/>
            <person name="Blanc G."/>
            <person name="Decker E.L."/>
            <person name="van Gessel N."/>
            <person name="Grimwood J."/>
            <person name="Hayes R.D."/>
            <person name="Graham S.W."/>
            <person name="Gunter L.E."/>
            <person name="McDaniel S.F."/>
            <person name="Hoernstein S.N.W."/>
            <person name="Larsson A."/>
            <person name="Li F.W."/>
            <person name="Perroud P.F."/>
            <person name="Phillips J."/>
            <person name="Ranjan P."/>
            <person name="Rokshar D.S."/>
            <person name="Rothfels C.J."/>
            <person name="Schneider L."/>
            <person name="Shu S."/>
            <person name="Stevenson D.W."/>
            <person name="Thummler F."/>
            <person name="Tillich M."/>
            <person name="Villarreal Aguilar J.C."/>
            <person name="Widiez T."/>
            <person name="Wong G.K."/>
            <person name="Wymore A."/>
            <person name="Zhang Y."/>
            <person name="Zimmer A.D."/>
            <person name="Quatrano R.S."/>
            <person name="Mayer K.F.X."/>
            <person name="Goodstein D."/>
            <person name="Casacuberta J.M."/>
            <person name="Vandepoele K."/>
            <person name="Reski R."/>
            <person name="Cuming A.C."/>
            <person name="Tuskan G.A."/>
            <person name="Maumus F."/>
            <person name="Salse J."/>
            <person name="Schmutz J."/>
            <person name="Rensing S.A."/>
        </authorList>
    </citation>
    <scope>NUCLEOTIDE SEQUENCE [LARGE SCALE GENOMIC DNA]</scope>
    <source>
        <strain evidence="2 3">cv. Gransden 2004</strain>
    </source>
</reference>
<keyword evidence="3" id="KW-1185">Reference proteome</keyword>
<proteinExistence type="predicted"/>
<dbReference type="EnsemblPlants" id="Pp3c26_2490V3.1">
    <property type="protein sequence ID" value="Pp3c26_2490V3.1"/>
    <property type="gene ID" value="Pp3c26_2490"/>
</dbReference>
<dbReference type="AlphaFoldDB" id="A0A2K1IBK2"/>
<dbReference type="PaxDb" id="3218-PP1S494_7V6.1"/>
<evidence type="ECO:0000313" key="1">
    <source>
        <dbReference type="EMBL" id="PNR26661.1"/>
    </source>
</evidence>
<reference evidence="2" key="3">
    <citation type="submission" date="2020-12" db="UniProtKB">
        <authorList>
            <consortium name="EnsemblPlants"/>
        </authorList>
    </citation>
    <scope>IDENTIFICATION</scope>
</reference>